<gene>
    <name evidence="1" type="ORF">Pyn_30431</name>
</gene>
<evidence type="ECO:0000313" key="2">
    <source>
        <dbReference type="Proteomes" id="UP000250321"/>
    </source>
</evidence>
<sequence length="55" mass="6470">MVLSKRLKTRERTSSFWKRPKVSGISPEKLLPVRSRYLRLERSGRVLGSAPVRRF</sequence>
<proteinExistence type="predicted"/>
<comment type="caution">
    <text evidence="1">The sequence shown here is derived from an EMBL/GenBank/DDBJ whole genome shotgun (WGS) entry which is preliminary data.</text>
</comment>
<dbReference type="EMBL" id="PJQY01000059">
    <property type="protein sequence ID" value="PQQ19710.1"/>
    <property type="molecule type" value="Genomic_DNA"/>
</dbReference>
<dbReference type="Proteomes" id="UP000250321">
    <property type="component" value="Unassembled WGS sequence"/>
</dbReference>
<organism evidence="1 2">
    <name type="scientific">Prunus yedoensis var. nudiflora</name>
    <dbReference type="NCBI Taxonomy" id="2094558"/>
    <lineage>
        <taxon>Eukaryota</taxon>
        <taxon>Viridiplantae</taxon>
        <taxon>Streptophyta</taxon>
        <taxon>Embryophyta</taxon>
        <taxon>Tracheophyta</taxon>
        <taxon>Spermatophyta</taxon>
        <taxon>Magnoliopsida</taxon>
        <taxon>eudicotyledons</taxon>
        <taxon>Gunneridae</taxon>
        <taxon>Pentapetalae</taxon>
        <taxon>rosids</taxon>
        <taxon>fabids</taxon>
        <taxon>Rosales</taxon>
        <taxon>Rosaceae</taxon>
        <taxon>Amygdaloideae</taxon>
        <taxon>Amygdaleae</taxon>
        <taxon>Prunus</taxon>
    </lineage>
</organism>
<protein>
    <submittedName>
        <fullName evidence="1">Uncharacterized protein</fullName>
    </submittedName>
</protein>
<keyword evidence="2" id="KW-1185">Reference proteome</keyword>
<evidence type="ECO:0000313" key="1">
    <source>
        <dbReference type="EMBL" id="PQQ19710.1"/>
    </source>
</evidence>
<accession>A0A314ZLY1</accession>
<reference evidence="1 2" key="1">
    <citation type="submission" date="2018-02" db="EMBL/GenBank/DDBJ databases">
        <title>Draft genome of wild Prunus yedoensis var. nudiflora.</title>
        <authorList>
            <person name="Baek S."/>
            <person name="Kim J.-H."/>
            <person name="Choi K."/>
            <person name="Kim G.-B."/>
            <person name="Cho A."/>
            <person name="Jang H."/>
            <person name="Shin C.-H."/>
            <person name="Yu H.-J."/>
            <person name="Mun J.-H."/>
        </authorList>
    </citation>
    <scope>NUCLEOTIDE SEQUENCE [LARGE SCALE GENOMIC DNA]</scope>
    <source>
        <strain evidence="2">cv. Jeju island</strain>
        <tissue evidence="1">Leaf</tissue>
    </source>
</reference>
<name>A0A314ZLY1_PRUYE</name>
<dbReference type="AlphaFoldDB" id="A0A314ZLY1"/>